<evidence type="ECO:0000256" key="3">
    <source>
        <dbReference type="SAM" id="MobiDB-lite"/>
    </source>
</evidence>
<organism evidence="5 6">
    <name type="scientific">Cereibacter changlensis</name>
    <dbReference type="NCBI Taxonomy" id="402884"/>
    <lineage>
        <taxon>Bacteria</taxon>
        <taxon>Pseudomonadati</taxon>
        <taxon>Pseudomonadota</taxon>
        <taxon>Alphaproteobacteria</taxon>
        <taxon>Rhodobacterales</taxon>
        <taxon>Paracoccaceae</taxon>
        <taxon>Cereibacter</taxon>
    </lineage>
</organism>
<gene>
    <name evidence="5" type="ORF">LX76_03406</name>
</gene>
<dbReference type="GO" id="GO:0032259">
    <property type="term" value="P:methylation"/>
    <property type="evidence" value="ECO:0007669"/>
    <property type="project" value="UniProtKB-KW"/>
</dbReference>
<keyword evidence="2" id="KW-0949">S-adenosyl-L-methionine</keyword>
<dbReference type="EMBL" id="QKZS01000011">
    <property type="protein sequence ID" value="PZX50865.1"/>
    <property type="molecule type" value="Genomic_DNA"/>
</dbReference>
<sequence length="274" mass="28463">MMFAPGELTDDGFLGGRLHVLQPRRGYRAATDPVLLAASVPARAGQTVLELGCGVGVASLCLGFRVAGLRLAGLELQPAYAALARENAARNGMALEVHEGDLSAMPAALRGSFDHVIANPPYYPPGSGTGAADPGRETAMREATPLSAWIEAGIRRLAPRGMLTLILGADRLPAALAALDDRMGSCRVLPLAARQGRAAGRLIIQSKKGGRGPFTLLAPLILHDGAAHDGDRDSLSRAAAALLRDAGAVSLELNRNVGDPSPEGPTLRDTTHLL</sequence>
<comment type="caution">
    <text evidence="5">The sequence shown here is derived from an EMBL/GenBank/DDBJ whole genome shotgun (WGS) entry which is preliminary data.</text>
</comment>
<dbReference type="InterPro" id="IPR050210">
    <property type="entry name" value="tRNA_Adenine-N(6)_MTase"/>
</dbReference>
<name>A0A2W7RJM9_9RHOB</name>
<keyword evidence="1 5" id="KW-0808">Transferase</keyword>
<dbReference type="GO" id="GO:0003676">
    <property type="term" value="F:nucleic acid binding"/>
    <property type="evidence" value="ECO:0007669"/>
    <property type="project" value="InterPro"/>
</dbReference>
<dbReference type="AlphaFoldDB" id="A0A2W7RJM9"/>
<accession>A0A2W7RJM9</accession>
<proteinExistence type="predicted"/>
<dbReference type="PANTHER" id="PTHR47739:SF1">
    <property type="entry name" value="TRNA1(VAL) (ADENINE(37)-N6)-METHYLTRANSFERASE"/>
    <property type="match status" value="1"/>
</dbReference>
<evidence type="ECO:0000259" key="4">
    <source>
        <dbReference type="Pfam" id="PF05175"/>
    </source>
</evidence>
<dbReference type="InterPro" id="IPR007848">
    <property type="entry name" value="Small_mtfrase_dom"/>
</dbReference>
<feature type="domain" description="Methyltransferase small" evidence="4">
    <location>
        <begin position="35"/>
        <end position="123"/>
    </location>
</feature>
<dbReference type="Pfam" id="PF05175">
    <property type="entry name" value="MTS"/>
    <property type="match status" value="1"/>
</dbReference>
<dbReference type="Gene3D" id="3.40.50.150">
    <property type="entry name" value="Vaccinia Virus protein VP39"/>
    <property type="match status" value="1"/>
</dbReference>
<evidence type="ECO:0000256" key="2">
    <source>
        <dbReference type="ARBA" id="ARBA00022691"/>
    </source>
</evidence>
<evidence type="ECO:0000256" key="1">
    <source>
        <dbReference type="ARBA" id="ARBA00022603"/>
    </source>
</evidence>
<keyword evidence="1 5" id="KW-0489">Methyltransferase</keyword>
<evidence type="ECO:0000313" key="5">
    <source>
        <dbReference type="EMBL" id="PZX50865.1"/>
    </source>
</evidence>
<protein>
    <submittedName>
        <fullName evidence="5">tRNA1(Val) A37 N6-methylase TrmN6</fullName>
    </submittedName>
</protein>
<dbReference type="SUPFAM" id="SSF53335">
    <property type="entry name" value="S-adenosyl-L-methionine-dependent methyltransferases"/>
    <property type="match status" value="1"/>
</dbReference>
<evidence type="ECO:0000313" key="6">
    <source>
        <dbReference type="Proteomes" id="UP000249538"/>
    </source>
</evidence>
<dbReference type="PROSITE" id="PS00092">
    <property type="entry name" value="N6_MTASE"/>
    <property type="match status" value="1"/>
</dbReference>
<dbReference type="InterPro" id="IPR029063">
    <property type="entry name" value="SAM-dependent_MTases_sf"/>
</dbReference>
<dbReference type="GO" id="GO:0008757">
    <property type="term" value="F:S-adenosylmethionine-dependent methyltransferase activity"/>
    <property type="evidence" value="ECO:0007669"/>
    <property type="project" value="UniProtKB-ARBA"/>
</dbReference>
<feature type="region of interest" description="Disordered" evidence="3">
    <location>
        <begin position="254"/>
        <end position="274"/>
    </location>
</feature>
<dbReference type="CDD" id="cd02440">
    <property type="entry name" value="AdoMet_MTases"/>
    <property type="match status" value="1"/>
</dbReference>
<dbReference type="PANTHER" id="PTHR47739">
    <property type="entry name" value="TRNA1(VAL) (ADENINE(37)-N6)-METHYLTRANSFERASE"/>
    <property type="match status" value="1"/>
</dbReference>
<reference evidence="5 6" key="1">
    <citation type="submission" date="2018-06" db="EMBL/GenBank/DDBJ databases">
        <title>Genomic Encyclopedia of Archaeal and Bacterial Type Strains, Phase II (KMG-II): from individual species to whole genera.</title>
        <authorList>
            <person name="Goeker M."/>
        </authorList>
    </citation>
    <scope>NUCLEOTIDE SEQUENCE [LARGE SCALE GENOMIC DNA]</scope>
    <source>
        <strain evidence="5 6">DSM 18774</strain>
    </source>
</reference>
<dbReference type="GO" id="GO:0008170">
    <property type="term" value="F:N-methyltransferase activity"/>
    <property type="evidence" value="ECO:0007669"/>
    <property type="project" value="UniProtKB-ARBA"/>
</dbReference>
<dbReference type="InterPro" id="IPR002052">
    <property type="entry name" value="DNA_methylase_N6_adenine_CS"/>
</dbReference>
<dbReference type="Proteomes" id="UP000249538">
    <property type="component" value="Unassembled WGS sequence"/>
</dbReference>